<evidence type="ECO:0000313" key="2">
    <source>
        <dbReference type="Proteomes" id="UP000218554"/>
    </source>
</evidence>
<evidence type="ECO:0000313" key="1">
    <source>
        <dbReference type="EMBL" id="BAU74618.1"/>
    </source>
</evidence>
<proteinExistence type="predicted"/>
<sequence length="51" mass="5751">MPCLTPSRPLWALEIEARKMKHYYIPKPDPTCPCPLSIPHASMPSMPCAGW</sequence>
<accession>A0AAD1C0B2</accession>
<protein>
    <submittedName>
        <fullName evidence="1">Uncharacterized protein</fullName>
    </submittedName>
</protein>
<dbReference type="EMBL" id="AP014862">
    <property type="protein sequence ID" value="BAU74618.1"/>
    <property type="molecule type" value="Genomic_DNA"/>
</dbReference>
<organism evidence="1 2">
    <name type="scientific">Metapseudomonas furukawaii</name>
    <name type="common">Pseudomonas furukawaii</name>
    <dbReference type="NCBI Taxonomy" id="1149133"/>
    <lineage>
        <taxon>Bacteria</taxon>
        <taxon>Pseudomonadati</taxon>
        <taxon>Pseudomonadota</taxon>
        <taxon>Gammaproteobacteria</taxon>
        <taxon>Pseudomonadales</taxon>
        <taxon>Pseudomonadaceae</taxon>
        <taxon>Metapseudomonas</taxon>
    </lineage>
</organism>
<reference evidence="1 2" key="2">
    <citation type="journal article" date="2017" name="Int. J. Syst. Evol. Microbiol.">
        <title>Pseudomonas furukawaii sp. nov., a polychlorinated biphenyl-degrading bacterium isolated from biphenyl-contaminated soil in Japan.</title>
        <authorList>
            <person name="Kimura N."/>
            <person name="Watanabe T."/>
            <person name="Suenaga H."/>
            <person name="Fujihara H."/>
            <person name="Futagami T."/>
            <person name="Goto M."/>
            <person name="Hanada S."/>
            <person name="Hirose J."/>
        </authorList>
    </citation>
    <scope>NUCLEOTIDE SEQUENCE [LARGE SCALE GENOMIC DNA]</scope>
    <source>
        <strain evidence="2">DSM 10086 / NBRC 110670 / KF707</strain>
    </source>
</reference>
<dbReference type="AlphaFoldDB" id="A0AAD1C0B2"/>
<dbReference type="KEGG" id="pfuw:KF707C_29300"/>
<dbReference type="Proteomes" id="UP000218554">
    <property type="component" value="Chromosome"/>
</dbReference>
<keyword evidence="2" id="KW-1185">Reference proteome</keyword>
<name>A0AAD1C0B2_METFU</name>
<reference evidence="2" key="1">
    <citation type="submission" date="2015-05" db="EMBL/GenBank/DDBJ databases">
        <title>Draft genome sequencing of a biphenyl-degrading bacterium, Pseudomonas balearica KF707 (=NBRC110670).</title>
        <authorList>
            <person name="Kimura N."/>
            <person name="Hirose J."/>
            <person name="Watanabe T."/>
            <person name="Suenaga H."/>
            <person name="Fujihara H."/>
            <person name="Noguchi M."/>
            <person name="Hashimoto M."/>
            <person name="Shimodaira J."/>
            <person name="Tsuchikane K."/>
            <person name="Hosoyama A."/>
            <person name="Yamazoe A."/>
            <person name="Fujita N."/>
            <person name="Furukawa K."/>
        </authorList>
    </citation>
    <scope>NUCLEOTIDE SEQUENCE [LARGE SCALE GENOMIC DNA]</scope>
    <source>
        <strain evidence="2">DSM 10086 / NBRC 110670 / KF707</strain>
    </source>
</reference>
<gene>
    <name evidence="1" type="ORF">KF707C_29300</name>
</gene>